<evidence type="ECO:0000256" key="1">
    <source>
        <dbReference type="SAM" id="Phobius"/>
    </source>
</evidence>
<feature type="transmembrane region" description="Helical" evidence="1">
    <location>
        <begin position="81"/>
        <end position="105"/>
    </location>
</feature>
<gene>
    <name evidence="2" type="ORF">BIV24_18225</name>
</gene>
<comment type="caution">
    <text evidence="2">The sequence shown here is derived from an EMBL/GenBank/DDBJ whole genome shotgun (WGS) entry which is preliminary data.</text>
</comment>
<keyword evidence="1" id="KW-0812">Transmembrane</keyword>
<name>A0A1S2PA62_9ACTN</name>
<organism evidence="2 3">
    <name type="scientific">Streptomyces colonosanans</name>
    <dbReference type="NCBI Taxonomy" id="1428652"/>
    <lineage>
        <taxon>Bacteria</taxon>
        <taxon>Bacillati</taxon>
        <taxon>Actinomycetota</taxon>
        <taxon>Actinomycetes</taxon>
        <taxon>Kitasatosporales</taxon>
        <taxon>Streptomycetaceae</taxon>
        <taxon>Streptomyces</taxon>
    </lineage>
</organism>
<protein>
    <submittedName>
        <fullName evidence="2">Uncharacterized protein</fullName>
    </submittedName>
</protein>
<dbReference type="Proteomes" id="UP000179935">
    <property type="component" value="Unassembled WGS sequence"/>
</dbReference>
<proteinExistence type="predicted"/>
<keyword evidence="1" id="KW-1133">Transmembrane helix</keyword>
<dbReference type="AlphaFoldDB" id="A0A1S2PA62"/>
<accession>A0A1S2PA62</accession>
<dbReference type="EMBL" id="MLYP01000046">
    <property type="protein sequence ID" value="OIJ90265.1"/>
    <property type="molecule type" value="Genomic_DNA"/>
</dbReference>
<sequence length="232" mass="24454">MAAEYDGADALMAAITGEPLPDGAHADAAFMAEHRSARDDVALLREQLGIIGDALAEQEPGPRAEPVRVPRPRRTWMRHPGAWSLGVLVAAAVTATVLGMGWLVAQNPVTGSADASSKRAAASDRASGYLACARLVVEGRVTDVRGVPGSTRERITLAVDRHYVPATGEGEVTFLMDRDTDPRPHKGEHVLVGILGGSKVPDLWVTGEEDIAGERAWILQGLPPSGTARCGT</sequence>
<evidence type="ECO:0000313" key="2">
    <source>
        <dbReference type="EMBL" id="OIJ90265.1"/>
    </source>
</evidence>
<dbReference type="RefSeq" id="WP_071367402.1">
    <property type="nucleotide sequence ID" value="NZ_MLYP01000046.1"/>
</dbReference>
<keyword evidence="1" id="KW-0472">Membrane</keyword>
<dbReference type="STRING" id="1428652.BIV24_18225"/>
<keyword evidence="3" id="KW-1185">Reference proteome</keyword>
<reference evidence="2 3" key="1">
    <citation type="submission" date="2016-10" db="EMBL/GenBank/DDBJ databases">
        <title>Genome sequence of Streptomyces sp. MUSC 93.</title>
        <authorList>
            <person name="Lee L.-H."/>
            <person name="Ser H.-L."/>
            <person name="Law J.W.-F."/>
        </authorList>
    </citation>
    <scope>NUCLEOTIDE SEQUENCE [LARGE SCALE GENOMIC DNA]</scope>
    <source>
        <strain evidence="2 3">MUSC 93</strain>
    </source>
</reference>
<evidence type="ECO:0000313" key="3">
    <source>
        <dbReference type="Proteomes" id="UP000179935"/>
    </source>
</evidence>